<reference evidence="4 5" key="1">
    <citation type="submission" date="2020-04" db="EMBL/GenBank/DDBJ databases">
        <authorList>
            <person name="Wallbank WR R."/>
            <person name="Pardo Diaz C."/>
            <person name="Kozak K."/>
            <person name="Martin S."/>
            <person name="Jiggins C."/>
            <person name="Moest M."/>
            <person name="Warren A I."/>
            <person name="Byers J.R.P. K."/>
            <person name="Montejo-Kovacevich G."/>
            <person name="Yen C E."/>
        </authorList>
    </citation>
    <scope>NUCLEOTIDE SEQUENCE [LARGE SCALE GENOMIC DNA]</scope>
</reference>
<sequence>MPYKIVKTFEKGNSKLSAVPSNWEKDGVLHWPRYNENKLRRVESSYPEYNWRKINCKVKRSNLRTILEAEQELDKMCKKSDTETDTDEQYYVTNQKEMMFSQVVQDCIMANRKFMDAHRAAAQKRLGVFNQDSAELERSLRGMMVTVQPPAIPMPVATRGLGFTAVAEYGRLTSAWNLETLQVICTIYQYYRVNVLVLAKLETLQENYKSLNEKITENIKAQQDERKFINESVQSILLGLSNISVQFEHVMNQFSRAENNKQKANNTTNKLQTITSEHELHNFEKLLENPEMEEEWKNNFSIVCGKGKGRGVNNAYALVDSMFSRCFLLQCSWAGGSRTSDQKILFKSHTKIINFFFGLIHESDRSLSLLDCHKFFKNILKNSRQRNESKQERTSRTKNRPIIKANRKHLCNGTQPSLPITGTSSPGNSSEVSLPAVGTSGSGSENRSGCSERVVEKSGPDNDDDDSMSSASVAGTH</sequence>
<feature type="domain" description="DUF4806" evidence="3">
    <location>
        <begin position="274"/>
        <end position="357"/>
    </location>
</feature>
<proteinExistence type="predicted"/>
<dbReference type="AlphaFoldDB" id="A0A8S0YSY8"/>
<feature type="compositionally biased region" description="Basic and acidic residues" evidence="2">
    <location>
        <begin position="385"/>
        <end position="395"/>
    </location>
</feature>
<dbReference type="InterPro" id="IPR032071">
    <property type="entry name" value="DUF4806"/>
</dbReference>
<feature type="compositionally biased region" description="Basic residues" evidence="2">
    <location>
        <begin position="396"/>
        <end position="410"/>
    </location>
</feature>
<dbReference type="EMBL" id="CADEBC010000088">
    <property type="protein sequence ID" value="CAB3222559.1"/>
    <property type="molecule type" value="Genomic_DNA"/>
</dbReference>
<evidence type="ECO:0000256" key="1">
    <source>
        <dbReference type="SAM" id="Coils"/>
    </source>
</evidence>
<feature type="region of interest" description="Disordered" evidence="2">
    <location>
        <begin position="384"/>
        <end position="477"/>
    </location>
</feature>
<dbReference type="OrthoDB" id="6369905at2759"/>
<organism evidence="4 5">
    <name type="scientific">Arctia plantaginis</name>
    <name type="common">Wood tiger moth</name>
    <name type="synonym">Phalaena plantaginis</name>
    <dbReference type="NCBI Taxonomy" id="874455"/>
    <lineage>
        <taxon>Eukaryota</taxon>
        <taxon>Metazoa</taxon>
        <taxon>Ecdysozoa</taxon>
        <taxon>Arthropoda</taxon>
        <taxon>Hexapoda</taxon>
        <taxon>Insecta</taxon>
        <taxon>Pterygota</taxon>
        <taxon>Neoptera</taxon>
        <taxon>Endopterygota</taxon>
        <taxon>Lepidoptera</taxon>
        <taxon>Glossata</taxon>
        <taxon>Ditrysia</taxon>
        <taxon>Noctuoidea</taxon>
        <taxon>Erebidae</taxon>
        <taxon>Arctiinae</taxon>
        <taxon>Arctia</taxon>
    </lineage>
</organism>
<evidence type="ECO:0000313" key="4">
    <source>
        <dbReference type="EMBL" id="CAB3222559.1"/>
    </source>
</evidence>
<keyword evidence="1" id="KW-0175">Coiled coil</keyword>
<dbReference type="Proteomes" id="UP000494106">
    <property type="component" value="Unassembled WGS sequence"/>
</dbReference>
<keyword evidence="5" id="KW-1185">Reference proteome</keyword>
<feature type="compositionally biased region" description="Low complexity" evidence="2">
    <location>
        <begin position="468"/>
        <end position="477"/>
    </location>
</feature>
<name>A0A8S0YSY8_ARCPL</name>
<evidence type="ECO:0000259" key="3">
    <source>
        <dbReference type="Pfam" id="PF16064"/>
    </source>
</evidence>
<feature type="compositionally biased region" description="Polar residues" evidence="2">
    <location>
        <begin position="412"/>
        <end position="432"/>
    </location>
</feature>
<evidence type="ECO:0000313" key="5">
    <source>
        <dbReference type="Proteomes" id="UP000494106"/>
    </source>
</evidence>
<accession>A0A8S0YSY8</accession>
<comment type="caution">
    <text evidence="4">The sequence shown here is derived from an EMBL/GenBank/DDBJ whole genome shotgun (WGS) entry which is preliminary data.</text>
</comment>
<gene>
    <name evidence="4" type="ORF">APLA_LOCUS1161</name>
</gene>
<feature type="coiled-coil region" evidence="1">
    <location>
        <begin position="194"/>
        <end position="267"/>
    </location>
</feature>
<evidence type="ECO:0000256" key="2">
    <source>
        <dbReference type="SAM" id="MobiDB-lite"/>
    </source>
</evidence>
<protein>
    <recommendedName>
        <fullName evidence="3">DUF4806 domain-containing protein</fullName>
    </recommendedName>
</protein>
<dbReference type="Pfam" id="PF16064">
    <property type="entry name" value="DUF4806"/>
    <property type="match status" value="1"/>
</dbReference>